<dbReference type="AlphaFoldDB" id="A0A7J0G2J2"/>
<evidence type="ECO:0000313" key="3">
    <source>
        <dbReference type="Proteomes" id="UP000585474"/>
    </source>
</evidence>
<keyword evidence="3" id="KW-1185">Reference proteome</keyword>
<comment type="caution">
    <text evidence="2">The sequence shown here is derived from an EMBL/GenBank/DDBJ whole genome shotgun (WGS) entry which is preliminary data.</text>
</comment>
<feature type="region of interest" description="Disordered" evidence="1">
    <location>
        <begin position="294"/>
        <end position="366"/>
    </location>
</feature>
<gene>
    <name evidence="2" type="ORF">Acr_17g0005610</name>
</gene>
<accession>A0A7J0G2J2</accession>
<protein>
    <submittedName>
        <fullName evidence="2">Uncharacterized protein</fullName>
    </submittedName>
</protein>
<reference evidence="2 3" key="1">
    <citation type="submission" date="2019-07" db="EMBL/GenBank/DDBJ databases">
        <title>De Novo Assembly of kiwifruit Actinidia rufa.</title>
        <authorList>
            <person name="Sugita-Konishi S."/>
            <person name="Sato K."/>
            <person name="Mori E."/>
            <person name="Abe Y."/>
            <person name="Kisaki G."/>
            <person name="Hamano K."/>
            <person name="Suezawa K."/>
            <person name="Otani M."/>
            <person name="Fukuda T."/>
            <person name="Manabe T."/>
            <person name="Gomi K."/>
            <person name="Tabuchi M."/>
            <person name="Akimitsu K."/>
            <person name="Kataoka I."/>
        </authorList>
    </citation>
    <scope>NUCLEOTIDE SEQUENCE [LARGE SCALE GENOMIC DNA]</scope>
    <source>
        <strain evidence="3">cv. Fuchu</strain>
    </source>
</reference>
<dbReference type="OrthoDB" id="10690291at2759"/>
<feature type="compositionally biased region" description="Basic and acidic residues" evidence="1">
    <location>
        <begin position="297"/>
        <end position="307"/>
    </location>
</feature>
<evidence type="ECO:0000313" key="2">
    <source>
        <dbReference type="EMBL" id="GFZ04989.1"/>
    </source>
</evidence>
<dbReference type="Proteomes" id="UP000585474">
    <property type="component" value="Unassembled WGS sequence"/>
</dbReference>
<proteinExistence type="predicted"/>
<dbReference type="EMBL" id="BJWL01000017">
    <property type="protein sequence ID" value="GFZ04989.1"/>
    <property type="molecule type" value="Genomic_DNA"/>
</dbReference>
<feature type="compositionally biased region" description="Low complexity" evidence="1">
    <location>
        <begin position="356"/>
        <end position="366"/>
    </location>
</feature>
<evidence type="ECO:0000256" key="1">
    <source>
        <dbReference type="SAM" id="MobiDB-lite"/>
    </source>
</evidence>
<organism evidence="2 3">
    <name type="scientific">Actinidia rufa</name>
    <dbReference type="NCBI Taxonomy" id="165716"/>
    <lineage>
        <taxon>Eukaryota</taxon>
        <taxon>Viridiplantae</taxon>
        <taxon>Streptophyta</taxon>
        <taxon>Embryophyta</taxon>
        <taxon>Tracheophyta</taxon>
        <taxon>Spermatophyta</taxon>
        <taxon>Magnoliopsida</taxon>
        <taxon>eudicotyledons</taxon>
        <taxon>Gunneridae</taxon>
        <taxon>Pentapetalae</taxon>
        <taxon>asterids</taxon>
        <taxon>Ericales</taxon>
        <taxon>Actinidiaceae</taxon>
        <taxon>Actinidia</taxon>
    </lineage>
</organism>
<feature type="region of interest" description="Disordered" evidence="1">
    <location>
        <begin position="28"/>
        <end position="47"/>
    </location>
</feature>
<name>A0A7J0G2J2_9ERIC</name>
<sequence length="487" mass="54270">MFGEVTVEDLENSLPSWISDYLEDRSYMETEDKEYPTSPREDPVETIKGLHVEETRPPPEKETNTMTQDELDHLAESCSFPAGVQVRLPESGETIMLARLGKVAFYESAFHSGRKFALSLNEFRSLFNLLKNPRPDSGWLYFKVKLGHSLIGEYPSNVKGWKKKFFFVSNNDLEFAHGQSRELGVLRVLSQCNAGRAFLDRGLEDFVAQMLKSGEFYAVKDIFHSKAFLRCFSLDQQMASSGEDYAEEGKNVGTIRYELRRGTLSYLLDDILITKGNIWLPSFIKWDPSSSSSETCDVGKNEPEEAHPIGQGERGPLATPEVKKKKPLTTPDVKTRGLPRPYDVSRGTTLSGQWRGGNLSQSGSSSGARGFCGQELGCGREACPGFHATRRQEDGGEDGAGRGGHTVLSRVQLLYLQAVVMGSSLVDRAREMRDGVVELEADKKHCDAVLLAMEKEVTGLKDKENSDAAVEKLEKEMVELKRKESLS</sequence>